<dbReference type="RefSeq" id="XP_025559078.1">
    <property type="nucleotide sequence ID" value="XM_025709661.1"/>
</dbReference>
<dbReference type="Proteomes" id="UP000248405">
    <property type="component" value="Unassembled WGS sequence"/>
</dbReference>
<dbReference type="AlphaFoldDB" id="A0A319B0B9"/>
<reference evidence="1" key="1">
    <citation type="submission" date="2016-12" db="EMBL/GenBank/DDBJ databases">
        <title>The genomes of Aspergillus section Nigri reveals drivers in fungal speciation.</title>
        <authorList>
            <consortium name="DOE Joint Genome Institute"/>
            <person name="Vesth T.C."/>
            <person name="Nybo J."/>
            <person name="Theobald S."/>
            <person name="Brandl J."/>
            <person name="Frisvad J.C."/>
            <person name="Nielsen K.F."/>
            <person name="Lyhne E.K."/>
            <person name="Kogle M.E."/>
            <person name="Kuo A."/>
            <person name="Riley R."/>
            <person name="Clum A."/>
            <person name="Nolan M."/>
            <person name="Lipzen A."/>
            <person name="Salamov A."/>
            <person name="Henrissat B."/>
            <person name="Wiebenga A."/>
            <person name="De Vries R.P."/>
            <person name="Grigoriev I.V."/>
            <person name="Mortensen U.H."/>
            <person name="Andersen M.R."/>
            <person name="Baker S.E."/>
        </authorList>
    </citation>
    <scope>NUCLEOTIDE SEQUENCE [LARGE SCALE GENOMIC DNA]</scope>
    <source>
        <strain evidence="1">CBS 113365</strain>
    </source>
</reference>
<organism evidence="1 2">
    <name type="scientific">Aspergillus vadensis (strain CBS 113365 / IMI 142717 / IBT 24658)</name>
    <dbReference type="NCBI Taxonomy" id="1448311"/>
    <lineage>
        <taxon>Eukaryota</taxon>
        <taxon>Fungi</taxon>
        <taxon>Dikarya</taxon>
        <taxon>Ascomycota</taxon>
        <taxon>Pezizomycotina</taxon>
        <taxon>Eurotiomycetes</taxon>
        <taxon>Eurotiomycetidae</taxon>
        <taxon>Eurotiales</taxon>
        <taxon>Aspergillaceae</taxon>
        <taxon>Aspergillus</taxon>
        <taxon>Aspergillus subgen. Circumdati</taxon>
    </lineage>
</organism>
<protein>
    <submittedName>
        <fullName evidence="1">Uncharacterized protein</fullName>
    </submittedName>
</protein>
<dbReference type="GeneID" id="37214253"/>
<accession>A0A319B0B9</accession>
<dbReference type="EMBL" id="KZ821639">
    <property type="protein sequence ID" value="PYH65284.1"/>
    <property type="molecule type" value="Genomic_DNA"/>
</dbReference>
<gene>
    <name evidence="1" type="ORF">BO88DRAFT_438218</name>
</gene>
<sequence>MSTVNIVKYYFYRGMMPQEQELLRNMVSLAYQTARDRKLYPRAILIRSRSHNTTSFNGVHQLDPNGWHLTFCYKDTAQLANGTHTACHGYTPNKDVWELVKSTHDGVKSDTVLKRNGKPVWPIEDELEVAPEIGYGHIAEIAG</sequence>
<proteinExistence type="predicted"/>
<keyword evidence="2" id="KW-1185">Reference proteome</keyword>
<evidence type="ECO:0000313" key="1">
    <source>
        <dbReference type="EMBL" id="PYH65284.1"/>
    </source>
</evidence>
<name>A0A319B0B9_ASPVC</name>
<dbReference type="OrthoDB" id="4955540at2759"/>
<evidence type="ECO:0000313" key="2">
    <source>
        <dbReference type="Proteomes" id="UP000248405"/>
    </source>
</evidence>